<sequence length="145" mass="16671">MGIVADELNINFVVSTGDNFYDDVLTGINDLAFQYSFSDIYTANNLQKQWYNGFTWNVSLNICHGKLCCEAGICHAGVTYSCPVVRYPTVILQVYSQFLLWFCRVCTWLENGEPKFSFVDCMMFVEMNMTWTMLLVNEEIIMEAS</sequence>
<dbReference type="InterPro" id="IPR029052">
    <property type="entry name" value="Metallo-depent_PP-like"/>
</dbReference>
<name>A0A9D4YEI3_PEA</name>
<keyword evidence="1" id="KW-0732">Signal</keyword>
<evidence type="ECO:0000313" key="4">
    <source>
        <dbReference type="Proteomes" id="UP001058974"/>
    </source>
</evidence>
<dbReference type="Gramene" id="Psat02G0357100-T1">
    <property type="protein sequence ID" value="KAI5437502.1"/>
    <property type="gene ID" value="KIW84_023571"/>
</dbReference>
<comment type="caution">
    <text evidence="3">The sequence shown here is derived from an EMBL/GenBank/DDBJ whole genome shotgun (WGS) entry which is preliminary data.</text>
</comment>
<evidence type="ECO:0000256" key="2">
    <source>
        <dbReference type="ARBA" id="ARBA00022801"/>
    </source>
</evidence>
<dbReference type="SUPFAM" id="SSF56300">
    <property type="entry name" value="Metallo-dependent phosphatases"/>
    <property type="match status" value="1"/>
</dbReference>
<dbReference type="Gene3D" id="3.60.21.10">
    <property type="match status" value="1"/>
</dbReference>
<proteinExistence type="predicted"/>
<reference evidence="3 4" key="1">
    <citation type="journal article" date="2022" name="Nat. Genet.">
        <title>Improved pea reference genome and pan-genome highlight genomic features and evolutionary characteristics.</title>
        <authorList>
            <person name="Yang T."/>
            <person name="Liu R."/>
            <person name="Luo Y."/>
            <person name="Hu S."/>
            <person name="Wang D."/>
            <person name="Wang C."/>
            <person name="Pandey M.K."/>
            <person name="Ge S."/>
            <person name="Xu Q."/>
            <person name="Li N."/>
            <person name="Li G."/>
            <person name="Huang Y."/>
            <person name="Saxena R.K."/>
            <person name="Ji Y."/>
            <person name="Li M."/>
            <person name="Yan X."/>
            <person name="He Y."/>
            <person name="Liu Y."/>
            <person name="Wang X."/>
            <person name="Xiang C."/>
            <person name="Varshney R.K."/>
            <person name="Ding H."/>
            <person name="Gao S."/>
            <person name="Zong X."/>
        </authorList>
    </citation>
    <scope>NUCLEOTIDE SEQUENCE [LARGE SCALE GENOMIC DNA]</scope>
    <source>
        <strain evidence="3 4">cv. Zhongwan 6</strain>
    </source>
</reference>
<dbReference type="PANTHER" id="PTHR10161">
    <property type="entry name" value="TARTRATE-RESISTANT ACID PHOSPHATASE TYPE 5"/>
    <property type="match status" value="1"/>
</dbReference>
<protein>
    <recommendedName>
        <fullName evidence="5">Acid phosphatase</fullName>
    </recommendedName>
</protein>
<dbReference type="InterPro" id="IPR051558">
    <property type="entry name" value="Metallophosphoesterase_PAP"/>
</dbReference>
<evidence type="ECO:0000256" key="1">
    <source>
        <dbReference type="ARBA" id="ARBA00022729"/>
    </source>
</evidence>
<dbReference type="Proteomes" id="UP001058974">
    <property type="component" value="Chromosome 2"/>
</dbReference>
<gene>
    <name evidence="3" type="ORF">KIW84_023571</name>
</gene>
<dbReference type="GO" id="GO:0016787">
    <property type="term" value="F:hydrolase activity"/>
    <property type="evidence" value="ECO:0007669"/>
    <property type="project" value="UniProtKB-KW"/>
</dbReference>
<keyword evidence="2" id="KW-0378">Hydrolase</keyword>
<accession>A0A9D4YEI3</accession>
<organism evidence="3 4">
    <name type="scientific">Pisum sativum</name>
    <name type="common">Garden pea</name>
    <name type="synonym">Lathyrus oleraceus</name>
    <dbReference type="NCBI Taxonomy" id="3888"/>
    <lineage>
        <taxon>Eukaryota</taxon>
        <taxon>Viridiplantae</taxon>
        <taxon>Streptophyta</taxon>
        <taxon>Embryophyta</taxon>
        <taxon>Tracheophyta</taxon>
        <taxon>Spermatophyta</taxon>
        <taxon>Magnoliopsida</taxon>
        <taxon>eudicotyledons</taxon>
        <taxon>Gunneridae</taxon>
        <taxon>Pentapetalae</taxon>
        <taxon>rosids</taxon>
        <taxon>fabids</taxon>
        <taxon>Fabales</taxon>
        <taxon>Fabaceae</taxon>
        <taxon>Papilionoideae</taxon>
        <taxon>50 kb inversion clade</taxon>
        <taxon>NPAAA clade</taxon>
        <taxon>Hologalegina</taxon>
        <taxon>IRL clade</taxon>
        <taxon>Fabeae</taxon>
        <taxon>Lathyrus</taxon>
    </lineage>
</organism>
<keyword evidence="4" id="KW-1185">Reference proteome</keyword>
<dbReference type="EMBL" id="JAMSHJ010000002">
    <property type="protein sequence ID" value="KAI5437502.1"/>
    <property type="molecule type" value="Genomic_DNA"/>
</dbReference>
<dbReference type="PANTHER" id="PTHR10161:SF36">
    <property type="entry name" value="PURPLE ACID PHOSPHATASE 3"/>
    <property type="match status" value="1"/>
</dbReference>
<dbReference type="AlphaFoldDB" id="A0A9D4YEI3"/>
<evidence type="ECO:0008006" key="5">
    <source>
        <dbReference type="Google" id="ProtNLM"/>
    </source>
</evidence>
<evidence type="ECO:0000313" key="3">
    <source>
        <dbReference type="EMBL" id="KAI5437502.1"/>
    </source>
</evidence>